<keyword evidence="5" id="KW-0411">Iron-sulfur</keyword>
<reference evidence="8 9" key="1">
    <citation type="submission" date="2021-03" db="EMBL/GenBank/DDBJ databases">
        <title>Thiomicrorhabdus sp.nov.,novel sulfur-oxidizing bacteria isolated from coastal sediment.</title>
        <authorList>
            <person name="Liu X."/>
        </authorList>
    </citation>
    <scope>NUCLEOTIDE SEQUENCE [LARGE SCALE GENOMIC DNA]</scope>
    <source>
        <strain evidence="8 9">6S2-11</strain>
    </source>
</reference>
<dbReference type="PANTHER" id="PTHR40562">
    <property type="match status" value="1"/>
</dbReference>
<evidence type="ECO:0000313" key="8">
    <source>
        <dbReference type="EMBL" id="MBO1926135.1"/>
    </source>
</evidence>
<keyword evidence="9" id="KW-1185">Reference proteome</keyword>
<protein>
    <submittedName>
        <fullName evidence="8">Nitrite reductase small subunit NirD</fullName>
    </submittedName>
</protein>
<keyword evidence="6" id="KW-0534">Nitrate assimilation</keyword>
<evidence type="ECO:0000256" key="6">
    <source>
        <dbReference type="ARBA" id="ARBA00023063"/>
    </source>
</evidence>
<feature type="domain" description="Rieske" evidence="7">
    <location>
        <begin position="4"/>
        <end position="104"/>
    </location>
</feature>
<dbReference type="CDD" id="cd03529">
    <property type="entry name" value="Rieske_NirD"/>
    <property type="match status" value="1"/>
</dbReference>
<dbReference type="EMBL" id="JAGETV010000001">
    <property type="protein sequence ID" value="MBO1926135.1"/>
    <property type="molecule type" value="Genomic_DNA"/>
</dbReference>
<dbReference type="Proteomes" id="UP000664835">
    <property type="component" value="Unassembled WGS sequence"/>
</dbReference>
<evidence type="ECO:0000256" key="3">
    <source>
        <dbReference type="ARBA" id="ARBA00023002"/>
    </source>
</evidence>
<evidence type="ECO:0000256" key="5">
    <source>
        <dbReference type="ARBA" id="ARBA00023014"/>
    </source>
</evidence>
<proteinExistence type="predicted"/>
<dbReference type="InterPro" id="IPR017941">
    <property type="entry name" value="Rieske_2Fe-2S"/>
</dbReference>
<dbReference type="RefSeq" id="WP_208146505.1">
    <property type="nucleotide sequence ID" value="NZ_JAGETV010000001.1"/>
</dbReference>
<evidence type="ECO:0000259" key="7">
    <source>
        <dbReference type="PROSITE" id="PS51296"/>
    </source>
</evidence>
<gene>
    <name evidence="8" type="primary">nirD</name>
    <name evidence="8" type="ORF">J3998_00975</name>
</gene>
<keyword evidence="4" id="KW-0408">Iron</keyword>
<dbReference type="PROSITE" id="PS51300">
    <property type="entry name" value="NIRD"/>
    <property type="match status" value="1"/>
</dbReference>
<comment type="caution">
    <text evidence="8">The sequence shown here is derived from an EMBL/GenBank/DDBJ whole genome shotgun (WGS) entry which is preliminary data.</text>
</comment>
<dbReference type="InterPro" id="IPR017881">
    <property type="entry name" value="NirD"/>
</dbReference>
<dbReference type="SUPFAM" id="SSF50022">
    <property type="entry name" value="ISP domain"/>
    <property type="match status" value="1"/>
</dbReference>
<sequence length="106" mass="11705">MTEWIEICPVEELVANAGVAALVNEQQIALFYMDGLVYATGNLDPIRDSNVMSRGMTGDVQGELYVASPLHKERYSLTTGECLDKEGISIPVYPSKIEADIVWLQL</sequence>
<keyword evidence="2" id="KW-0479">Metal-binding</keyword>
<dbReference type="PANTHER" id="PTHR40562:SF1">
    <property type="entry name" value="NITRITE REDUCTASE (NADH) SMALL SUBUNIT"/>
    <property type="match status" value="1"/>
</dbReference>
<dbReference type="Pfam" id="PF13806">
    <property type="entry name" value="Rieske_2"/>
    <property type="match status" value="1"/>
</dbReference>
<dbReference type="Gene3D" id="2.102.10.10">
    <property type="entry name" value="Rieske [2Fe-2S] iron-sulphur domain"/>
    <property type="match status" value="1"/>
</dbReference>
<evidence type="ECO:0000256" key="4">
    <source>
        <dbReference type="ARBA" id="ARBA00023004"/>
    </source>
</evidence>
<evidence type="ECO:0000256" key="2">
    <source>
        <dbReference type="ARBA" id="ARBA00022723"/>
    </source>
</evidence>
<evidence type="ECO:0000256" key="1">
    <source>
        <dbReference type="ARBA" id="ARBA00022714"/>
    </source>
</evidence>
<evidence type="ECO:0000313" key="9">
    <source>
        <dbReference type="Proteomes" id="UP000664835"/>
    </source>
</evidence>
<organism evidence="8 9">
    <name type="scientific">Thiomicrorhabdus marina</name>
    <dbReference type="NCBI Taxonomy" id="2818442"/>
    <lineage>
        <taxon>Bacteria</taxon>
        <taxon>Pseudomonadati</taxon>
        <taxon>Pseudomonadota</taxon>
        <taxon>Gammaproteobacteria</taxon>
        <taxon>Thiotrichales</taxon>
        <taxon>Piscirickettsiaceae</taxon>
        <taxon>Thiomicrorhabdus</taxon>
    </lineage>
</organism>
<dbReference type="InterPro" id="IPR036922">
    <property type="entry name" value="Rieske_2Fe-2S_sf"/>
</dbReference>
<keyword evidence="3" id="KW-0560">Oxidoreductase</keyword>
<keyword evidence="1" id="KW-0001">2Fe-2S</keyword>
<dbReference type="NCBIfam" id="TIGR02378">
    <property type="entry name" value="nirD_assim_sml"/>
    <property type="match status" value="1"/>
</dbReference>
<dbReference type="InterPro" id="IPR012748">
    <property type="entry name" value="Rieske-like_NirD"/>
</dbReference>
<dbReference type="PROSITE" id="PS51296">
    <property type="entry name" value="RIESKE"/>
    <property type="match status" value="1"/>
</dbReference>
<name>A0ABS3Q1D8_9GAMM</name>
<accession>A0ABS3Q1D8</accession>